<dbReference type="CDD" id="cd07043">
    <property type="entry name" value="STAS_anti-anti-sigma_factors"/>
    <property type="match status" value="1"/>
</dbReference>
<dbReference type="Gene3D" id="3.30.750.24">
    <property type="entry name" value="STAS domain"/>
    <property type="match status" value="1"/>
</dbReference>
<proteinExistence type="inferred from homology"/>
<dbReference type="PANTHER" id="PTHR33495">
    <property type="entry name" value="ANTI-SIGMA FACTOR ANTAGONIST TM_1081-RELATED-RELATED"/>
    <property type="match status" value="1"/>
</dbReference>
<protein>
    <recommendedName>
        <fullName evidence="2">Anti-sigma factor antagonist</fullName>
    </recommendedName>
</protein>
<dbReference type="InterPro" id="IPR002645">
    <property type="entry name" value="STAS_dom"/>
</dbReference>
<dbReference type="InterPro" id="IPR036513">
    <property type="entry name" value="STAS_dom_sf"/>
</dbReference>
<dbReference type="EMBL" id="CP071793">
    <property type="protein sequence ID" value="QTD51115.1"/>
    <property type="molecule type" value="Genomic_DNA"/>
</dbReference>
<dbReference type="PANTHER" id="PTHR33495:SF2">
    <property type="entry name" value="ANTI-SIGMA FACTOR ANTAGONIST TM_1081-RELATED"/>
    <property type="match status" value="1"/>
</dbReference>
<organism evidence="4 5">
    <name type="scientific">Sulfidibacter corallicola</name>
    <dbReference type="NCBI Taxonomy" id="2818388"/>
    <lineage>
        <taxon>Bacteria</taxon>
        <taxon>Pseudomonadati</taxon>
        <taxon>Acidobacteriota</taxon>
        <taxon>Holophagae</taxon>
        <taxon>Acanthopleuribacterales</taxon>
        <taxon>Acanthopleuribacteraceae</taxon>
        <taxon>Sulfidibacter</taxon>
    </lineage>
</organism>
<evidence type="ECO:0000256" key="2">
    <source>
        <dbReference type="RuleBase" id="RU003749"/>
    </source>
</evidence>
<dbReference type="RefSeq" id="WP_237381247.1">
    <property type="nucleotide sequence ID" value="NZ_CP071793.1"/>
</dbReference>
<evidence type="ECO:0000259" key="3">
    <source>
        <dbReference type="PROSITE" id="PS50801"/>
    </source>
</evidence>
<dbReference type="AlphaFoldDB" id="A0A8A4TX68"/>
<dbReference type="InterPro" id="IPR003658">
    <property type="entry name" value="Anti-sigma_ant"/>
</dbReference>
<sequence length="110" mass="11905">MTVKCDTLDNLTVIRVAGRLDSVTCSELEDKTLRTIGAGQHNLILDLSEVPFISSAGLRVILIATKKVHGQGKLVLCGLKAQVREIIEMAGFHNIIKVYDDLEGAKAVFG</sequence>
<feature type="domain" description="STAS" evidence="3">
    <location>
        <begin position="1"/>
        <end position="109"/>
    </location>
</feature>
<evidence type="ECO:0000313" key="5">
    <source>
        <dbReference type="Proteomes" id="UP000663929"/>
    </source>
</evidence>
<dbReference type="NCBIfam" id="TIGR00377">
    <property type="entry name" value="ant_ant_sig"/>
    <property type="match status" value="1"/>
</dbReference>
<reference evidence="4" key="1">
    <citation type="submission" date="2021-03" db="EMBL/GenBank/DDBJ databases">
        <title>Acanthopleuribacteraceae sp. M133.</title>
        <authorList>
            <person name="Wang G."/>
        </authorList>
    </citation>
    <scope>NUCLEOTIDE SEQUENCE</scope>
    <source>
        <strain evidence="4">M133</strain>
    </source>
</reference>
<dbReference type="SUPFAM" id="SSF52091">
    <property type="entry name" value="SpoIIaa-like"/>
    <property type="match status" value="1"/>
</dbReference>
<comment type="similarity">
    <text evidence="1 2">Belongs to the anti-sigma-factor antagonist family.</text>
</comment>
<gene>
    <name evidence="4" type="ORF">J3U87_01485</name>
</gene>
<dbReference type="Pfam" id="PF01740">
    <property type="entry name" value="STAS"/>
    <property type="match status" value="1"/>
</dbReference>
<evidence type="ECO:0000256" key="1">
    <source>
        <dbReference type="ARBA" id="ARBA00009013"/>
    </source>
</evidence>
<evidence type="ECO:0000313" key="4">
    <source>
        <dbReference type="EMBL" id="QTD51115.1"/>
    </source>
</evidence>
<keyword evidence="5" id="KW-1185">Reference proteome</keyword>
<dbReference type="PROSITE" id="PS50801">
    <property type="entry name" value="STAS"/>
    <property type="match status" value="1"/>
</dbReference>
<dbReference type="Proteomes" id="UP000663929">
    <property type="component" value="Chromosome"/>
</dbReference>
<dbReference type="KEGG" id="scor:J3U87_01485"/>
<dbReference type="GO" id="GO:0043856">
    <property type="term" value="F:anti-sigma factor antagonist activity"/>
    <property type="evidence" value="ECO:0007669"/>
    <property type="project" value="InterPro"/>
</dbReference>
<accession>A0A8A4TX68</accession>
<name>A0A8A4TX68_SULCO</name>